<accession>A0ABW2TZ14</accession>
<proteinExistence type="predicted"/>
<evidence type="ECO:0000313" key="2">
    <source>
        <dbReference type="Proteomes" id="UP001596512"/>
    </source>
</evidence>
<evidence type="ECO:0008006" key="3">
    <source>
        <dbReference type="Google" id="ProtNLM"/>
    </source>
</evidence>
<dbReference type="Proteomes" id="UP001596512">
    <property type="component" value="Unassembled WGS sequence"/>
</dbReference>
<organism evidence="1 2">
    <name type="scientific">Actinokineospora soli</name>
    <dbReference type="NCBI Taxonomy" id="1048753"/>
    <lineage>
        <taxon>Bacteria</taxon>
        <taxon>Bacillati</taxon>
        <taxon>Actinomycetota</taxon>
        <taxon>Actinomycetes</taxon>
        <taxon>Pseudonocardiales</taxon>
        <taxon>Pseudonocardiaceae</taxon>
        <taxon>Actinokineospora</taxon>
    </lineage>
</organism>
<keyword evidence="2" id="KW-1185">Reference proteome</keyword>
<comment type="caution">
    <text evidence="1">The sequence shown here is derived from an EMBL/GenBank/DDBJ whole genome shotgun (WGS) entry which is preliminary data.</text>
</comment>
<reference evidence="2" key="1">
    <citation type="journal article" date="2019" name="Int. J. Syst. Evol. Microbiol.">
        <title>The Global Catalogue of Microorganisms (GCM) 10K type strain sequencing project: providing services to taxonomists for standard genome sequencing and annotation.</title>
        <authorList>
            <consortium name="The Broad Institute Genomics Platform"/>
            <consortium name="The Broad Institute Genome Sequencing Center for Infectious Disease"/>
            <person name="Wu L."/>
            <person name="Ma J."/>
        </authorList>
    </citation>
    <scope>NUCLEOTIDE SEQUENCE [LARGE SCALE GENOMIC DNA]</scope>
    <source>
        <strain evidence="2">JCM 17695</strain>
    </source>
</reference>
<sequence length="106" mass="11040">MSDVGGYHGEADAFHAYTTGMRPLADQLRGVAGGLDLEDGAFSKIGDEVGLTAALRAAAERQVTDVRGLADAYGGTAEAVANTWTNFEGVEQDEARNLRRAAGEAP</sequence>
<protein>
    <recommendedName>
        <fullName evidence="3">Excreted virulence factor EspC, type VII ESX diderm</fullName>
    </recommendedName>
</protein>
<dbReference type="EMBL" id="JBHTEY010000004">
    <property type="protein sequence ID" value="MFC7617688.1"/>
    <property type="molecule type" value="Genomic_DNA"/>
</dbReference>
<gene>
    <name evidence="1" type="ORF">ACFQV2_34075</name>
</gene>
<name>A0ABW2TZ14_9PSEU</name>
<evidence type="ECO:0000313" key="1">
    <source>
        <dbReference type="EMBL" id="MFC7617688.1"/>
    </source>
</evidence>